<evidence type="ECO:0000256" key="1">
    <source>
        <dbReference type="SAM" id="SignalP"/>
    </source>
</evidence>
<keyword evidence="1" id="KW-0732">Signal</keyword>
<evidence type="ECO:0000313" key="2">
    <source>
        <dbReference type="EMBL" id="KPK62636.1"/>
    </source>
</evidence>
<sequence length="98" mass="10969">MRVIRLLLFIGLTLSHAHAPLFENPIYLTCDGSAIDVGNYGSPYVYDWNRDNKKDLIIGQFDNGNVRLYLNNGEHYNPSFSSFSYLLAGGVPITLPFG</sequence>
<reference evidence="2 3" key="1">
    <citation type="journal article" date="2015" name="Microbiome">
        <title>Genomic resolution of linkages in carbon, nitrogen, and sulfur cycling among widespread estuary sediment bacteria.</title>
        <authorList>
            <person name="Baker B.J."/>
            <person name="Lazar C.S."/>
            <person name="Teske A.P."/>
            <person name="Dick G.J."/>
        </authorList>
    </citation>
    <scope>NUCLEOTIDE SEQUENCE [LARGE SCALE GENOMIC DNA]</scope>
    <source>
        <strain evidence="2">SM23_42</strain>
    </source>
</reference>
<dbReference type="InterPro" id="IPR028994">
    <property type="entry name" value="Integrin_alpha_N"/>
</dbReference>
<feature type="chain" id="PRO_5006646421" evidence="1">
    <location>
        <begin position="20"/>
        <end position="98"/>
    </location>
</feature>
<dbReference type="EMBL" id="LJUJ01000030">
    <property type="protein sequence ID" value="KPK62636.1"/>
    <property type="molecule type" value="Genomic_DNA"/>
</dbReference>
<feature type="signal peptide" evidence="1">
    <location>
        <begin position="1"/>
        <end position="19"/>
    </location>
</feature>
<dbReference type="STRING" id="1703779.AMJ83_10220"/>
<evidence type="ECO:0000313" key="3">
    <source>
        <dbReference type="Proteomes" id="UP000051373"/>
    </source>
</evidence>
<gene>
    <name evidence="2" type="ORF">AMJ83_10220</name>
</gene>
<proteinExistence type="predicted"/>
<dbReference type="Proteomes" id="UP000051373">
    <property type="component" value="Unassembled WGS sequence"/>
</dbReference>
<name>A0A0S8FTA3_UNCW3</name>
<accession>A0A0S8FTA3</accession>
<comment type="caution">
    <text evidence="2">The sequence shown here is derived from an EMBL/GenBank/DDBJ whole genome shotgun (WGS) entry which is preliminary data.</text>
</comment>
<organism evidence="2 3">
    <name type="scientific">candidate division WOR_3 bacterium SM23_42</name>
    <dbReference type="NCBI Taxonomy" id="1703779"/>
    <lineage>
        <taxon>Bacteria</taxon>
        <taxon>Bacteria division WOR-3</taxon>
    </lineage>
</organism>
<dbReference type="SUPFAM" id="SSF69318">
    <property type="entry name" value="Integrin alpha N-terminal domain"/>
    <property type="match status" value="1"/>
</dbReference>
<protein>
    <submittedName>
        <fullName evidence="2">Uncharacterized protein</fullName>
    </submittedName>
</protein>
<dbReference type="AlphaFoldDB" id="A0A0S8FTA3"/>